<evidence type="ECO:0000313" key="11">
    <source>
        <dbReference type="EMBL" id="KIR64196.1"/>
    </source>
</evidence>
<dbReference type="SUPFAM" id="SSF48264">
    <property type="entry name" value="Cytochrome P450"/>
    <property type="match status" value="1"/>
</dbReference>
<comment type="pathway">
    <text evidence="9">Antibiotic biosynthesis; mycinamicin biosynthesis.</text>
</comment>
<dbReference type="GO" id="GO:0005506">
    <property type="term" value="F:iron ion binding"/>
    <property type="evidence" value="ECO:0007669"/>
    <property type="project" value="InterPro"/>
</dbReference>
<comment type="caution">
    <text evidence="11">The sequence shown here is derived from an EMBL/GenBank/DDBJ whole genome shotgun (WGS) entry which is preliminary data.</text>
</comment>
<dbReference type="EMBL" id="JXSX01000001">
    <property type="protein sequence ID" value="KIR64196.1"/>
    <property type="molecule type" value="Genomic_DNA"/>
</dbReference>
<gene>
    <name evidence="11" type="ORF">TK50_00160</name>
</gene>
<dbReference type="Pfam" id="PF00067">
    <property type="entry name" value="p450"/>
    <property type="match status" value="1"/>
</dbReference>
<keyword evidence="6 10" id="KW-0408">Iron</keyword>
<accession>A0A0D0WYW8</accession>
<evidence type="ECO:0000256" key="2">
    <source>
        <dbReference type="ARBA" id="ARBA00022617"/>
    </source>
</evidence>
<evidence type="ECO:0008006" key="13">
    <source>
        <dbReference type="Google" id="ProtNLM"/>
    </source>
</evidence>
<dbReference type="InterPro" id="IPR017972">
    <property type="entry name" value="Cyt_P450_CS"/>
</dbReference>
<dbReference type="OrthoDB" id="502624at2"/>
<dbReference type="PRINTS" id="PR00385">
    <property type="entry name" value="P450"/>
</dbReference>
<evidence type="ECO:0000313" key="12">
    <source>
        <dbReference type="Proteomes" id="UP000032254"/>
    </source>
</evidence>
<dbReference type="InterPro" id="IPR002397">
    <property type="entry name" value="Cyt_P450_B"/>
</dbReference>
<dbReference type="GO" id="GO:0017000">
    <property type="term" value="P:antibiotic biosynthetic process"/>
    <property type="evidence" value="ECO:0007669"/>
    <property type="project" value="UniProtKB-KW"/>
</dbReference>
<dbReference type="FunFam" id="1.10.630.10:FF:000018">
    <property type="entry name" value="Cytochrome P450 monooxygenase"/>
    <property type="match status" value="1"/>
</dbReference>
<keyword evidence="4" id="KW-0521">NADP</keyword>
<evidence type="ECO:0000256" key="8">
    <source>
        <dbReference type="ARBA" id="ARBA00023194"/>
    </source>
</evidence>
<comment type="similarity">
    <text evidence="1 10">Belongs to the cytochrome P450 family.</text>
</comment>
<dbReference type="GO" id="GO:0020037">
    <property type="term" value="F:heme binding"/>
    <property type="evidence" value="ECO:0007669"/>
    <property type="project" value="InterPro"/>
</dbReference>
<sequence>MTSATHTAEFDPFSPSAMDDPYPAYAELLRHEEPLYLADRDMWLVIRYDHVRAAAKDHGGLSSAEGIAYHRSTLPVLFGLDQPDHTRMRGLIRHDFSPRGVQFWRPFIEQVCGELLDEAVATGDIDLVQQAIILLPVKVVTTIVGVPSDNLAKLKLTAGVLESFIANAKVGEDAPDDPDENALRLRAAKSALSSVAGLSTFLGGLLEERRTQPPRSDVVSKLFAAAEKGGVTENEILWLCLTLLVGGQETMTHFLGNMLDALLNHPDQFRLVRSRPDLIPATIEETARFYPPVQNVFRTATTDVVVGNTTIPRDARVELSFAAANRDPRKFPDPNAYRIDRRTDGHLGFGAGIHTCVGMHLARLQAATFLRLLIERTDDIELIGELVKIPSPAFRGLDHLPLRLTPKGGRPAAAPVNGGHRA</sequence>
<dbReference type="GO" id="GO:0006707">
    <property type="term" value="P:cholesterol catabolic process"/>
    <property type="evidence" value="ECO:0007669"/>
    <property type="project" value="TreeGrafter"/>
</dbReference>
<dbReference type="PANTHER" id="PTHR46696:SF4">
    <property type="entry name" value="BIOTIN BIOSYNTHESIS CYTOCHROME P450"/>
    <property type="match status" value="1"/>
</dbReference>
<reference evidence="11 12" key="1">
    <citation type="submission" date="2015-01" db="EMBL/GenBank/DDBJ databases">
        <title>Sequencing and annotation of Micromonospora carbonacea strain JXNU-1 genome.</title>
        <authorList>
            <person name="Long Z."/>
            <person name="Huang Y."/>
            <person name="Jiang Y."/>
        </authorList>
    </citation>
    <scope>NUCLEOTIDE SEQUENCE [LARGE SCALE GENOMIC DNA]</scope>
    <source>
        <strain evidence="11 12">JXNU-1</strain>
    </source>
</reference>
<organism evidence="11 12">
    <name type="scientific">Micromonospora haikouensis</name>
    <dbReference type="NCBI Taxonomy" id="686309"/>
    <lineage>
        <taxon>Bacteria</taxon>
        <taxon>Bacillati</taxon>
        <taxon>Actinomycetota</taxon>
        <taxon>Actinomycetes</taxon>
        <taxon>Micromonosporales</taxon>
        <taxon>Micromonosporaceae</taxon>
        <taxon>Micromonospora</taxon>
    </lineage>
</organism>
<name>A0A0D0WYW8_9ACTN</name>
<dbReference type="PATRIC" id="fig|47853.6.peg.35"/>
<evidence type="ECO:0000256" key="6">
    <source>
        <dbReference type="ARBA" id="ARBA00023004"/>
    </source>
</evidence>
<dbReference type="AlphaFoldDB" id="A0A0D0WYW8"/>
<dbReference type="RefSeq" id="WP_043960756.1">
    <property type="nucleotide sequence ID" value="NZ_JBEZEN010000003.1"/>
</dbReference>
<evidence type="ECO:0000256" key="5">
    <source>
        <dbReference type="ARBA" id="ARBA00023002"/>
    </source>
</evidence>
<evidence type="ECO:0000256" key="10">
    <source>
        <dbReference type="RuleBase" id="RU000461"/>
    </source>
</evidence>
<protein>
    <recommendedName>
        <fullName evidence="13">Cytochrome P450</fullName>
    </recommendedName>
</protein>
<evidence type="ECO:0000256" key="1">
    <source>
        <dbReference type="ARBA" id="ARBA00010617"/>
    </source>
</evidence>
<evidence type="ECO:0000256" key="7">
    <source>
        <dbReference type="ARBA" id="ARBA00023033"/>
    </source>
</evidence>
<evidence type="ECO:0000256" key="4">
    <source>
        <dbReference type="ARBA" id="ARBA00022857"/>
    </source>
</evidence>
<dbReference type="Gene3D" id="1.10.630.10">
    <property type="entry name" value="Cytochrome P450"/>
    <property type="match status" value="1"/>
</dbReference>
<dbReference type="PROSITE" id="PS00086">
    <property type="entry name" value="CYTOCHROME_P450"/>
    <property type="match status" value="1"/>
</dbReference>
<dbReference type="GO" id="GO:0008395">
    <property type="term" value="F:steroid hydroxylase activity"/>
    <property type="evidence" value="ECO:0007669"/>
    <property type="project" value="TreeGrafter"/>
</dbReference>
<dbReference type="GO" id="GO:0036199">
    <property type="term" value="F:cholest-4-en-3-one 26-monooxygenase activity"/>
    <property type="evidence" value="ECO:0007669"/>
    <property type="project" value="TreeGrafter"/>
</dbReference>
<dbReference type="Proteomes" id="UP000032254">
    <property type="component" value="Unassembled WGS sequence"/>
</dbReference>
<evidence type="ECO:0000256" key="3">
    <source>
        <dbReference type="ARBA" id="ARBA00022723"/>
    </source>
</evidence>
<keyword evidence="12" id="KW-1185">Reference proteome</keyword>
<dbReference type="GeneID" id="301302609"/>
<keyword evidence="3 10" id="KW-0479">Metal-binding</keyword>
<dbReference type="InterPro" id="IPR001128">
    <property type="entry name" value="Cyt_P450"/>
</dbReference>
<keyword evidence="8" id="KW-0045">Antibiotic biosynthesis</keyword>
<dbReference type="PANTHER" id="PTHR46696">
    <property type="entry name" value="P450, PUTATIVE (EUROFUNG)-RELATED"/>
    <property type="match status" value="1"/>
</dbReference>
<keyword evidence="5 10" id="KW-0560">Oxidoreductase</keyword>
<evidence type="ECO:0000256" key="9">
    <source>
        <dbReference type="ARBA" id="ARBA00060683"/>
    </source>
</evidence>
<dbReference type="InterPro" id="IPR036396">
    <property type="entry name" value="Cyt_P450_sf"/>
</dbReference>
<proteinExistence type="inferred from homology"/>
<keyword evidence="2 10" id="KW-0349">Heme</keyword>
<dbReference type="PRINTS" id="PR00359">
    <property type="entry name" value="BP450"/>
</dbReference>
<keyword evidence="7 10" id="KW-0503">Monooxygenase</keyword>